<evidence type="ECO:0000313" key="1">
    <source>
        <dbReference type="EMBL" id="GBP20650.1"/>
    </source>
</evidence>
<gene>
    <name evidence="1" type="ORF">EVAR_16522_1</name>
</gene>
<comment type="caution">
    <text evidence="1">The sequence shown here is derived from an EMBL/GenBank/DDBJ whole genome shotgun (WGS) entry which is preliminary data.</text>
</comment>
<dbReference type="Proteomes" id="UP000299102">
    <property type="component" value="Unassembled WGS sequence"/>
</dbReference>
<proteinExistence type="predicted"/>
<keyword evidence="2" id="KW-1185">Reference proteome</keyword>
<organism evidence="1 2">
    <name type="scientific">Eumeta variegata</name>
    <name type="common">Bagworm moth</name>
    <name type="synonym">Eumeta japonica</name>
    <dbReference type="NCBI Taxonomy" id="151549"/>
    <lineage>
        <taxon>Eukaryota</taxon>
        <taxon>Metazoa</taxon>
        <taxon>Ecdysozoa</taxon>
        <taxon>Arthropoda</taxon>
        <taxon>Hexapoda</taxon>
        <taxon>Insecta</taxon>
        <taxon>Pterygota</taxon>
        <taxon>Neoptera</taxon>
        <taxon>Endopterygota</taxon>
        <taxon>Lepidoptera</taxon>
        <taxon>Glossata</taxon>
        <taxon>Ditrysia</taxon>
        <taxon>Tineoidea</taxon>
        <taxon>Psychidae</taxon>
        <taxon>Oiketicinae</taxon>
        <taxon>Eumeta</taxon>
    </lineage>
</organism>
<evidence type="ECO:0000313" key="2">
    <source>
        <dbReference type="Proteomes" id="UP000299102"/>
    </source>
</evidence>
<name>A0A4C1U310_EUMVA</name>
<protein>
    <submittedName>
        <fullName evidence="1">Uncharacterized protein</fullName>
    </submittedName>
</protein>
<dbReference type="AlphaFoldDB" id="A0A4C1U310"/>
<dbReference type="EMBL" id="BGZK01000121">
    <property type="protein sequence ID" value="GBP20650.1"/>
    <property type="molecule type" value="Genomic_DNA"/>
</dbReference>
<accession>A0A4C1U310</accession>
<sequence length="74" mass="7691">MLGARSGNCTGDLFEASLEVCSRGGRDASAARAERPACAVCSAGLVLCGYDRVVKSVALKPEDAGFESRLRPTN</sequence>
<reference evidence="1 2" key="1">
    <citation type="journal article" date="2019" name="Commun. Biol.">
        <title>The bagworm genome reveals a unique fibroin gene that provides high tensile strength.</title>
        <authorList>
            <person name="Kono N."/>
            <person name="Nakamura H."/>
            <person name="Ohtoshi R."/>
            <person name="Tomita M."/>
            <person name="Numata K."/>
            <person name="Arakawa K."/>
        </authorList>
    </citation>
    <scope>NUCLEOTIDE SEQUENCE [LARGE SCALE GENOMIC DNA]</scope>
</reference>